<dbReference type="AlphaFoldDB" id="A0A0A9GKH5"/>
<dbReference type="EMBL" id="GBRH01172899">
    <property type="protein sequence ID" value="JAE24997.1"/>
    <property type="molecule type" value="Transcribed_RNA"/>
</dbReference>
<accession>A0A0A9GKH5</accession>
<evidence type="ECO:0000313" key="1">
    <source>
        <dbReference type="EMBL" id="JAE24997.1"/>
    </source>
</evidence>
<protein>
    <submittedName>
        <fullName evidence="1">Uncharacterized protein</fullName>
    </submittedName>
</protein>
<sequence>MQNRKIKTILCVRGLSQQTASITCK</sequence>
<reference evidence="1" key="2">
    <citation type="journal article" date="2015" name="Data Brief">
        <title>Shoot transcriptome of the giant reed, Arundo donax.</title>
        <authorList>
            <person name="Barrero R.A."/>
            <person name="Guerrero F.D."/>
            <person name="Moolhuijzen P."/>
            <person name="Goolsby J.A."/>
            <person name="Tidwell J."/>
            <person name="Bellgard S.E."/>
            <person name="Bellgard M.I."/>
        </authorList>
    </citation>
    <scope>NUCLEOTIDE SEQUENCE</scope>
    <source>
        <tissue evidence="1">Shoot tissue taken approximately 20 cm above the soil surface</tissue>
    </source>
</reference>
<reference evidence="1" key="1">
    <citation type="submission" date="2014-09" db="EMBL/GenBank/DDBJ databases">
        <authorList>
            <person name="Magalhaes I.L.F."/>
            <person name="Oliveira U."/>
            <person name="Santos F.R."/>
            <person name="Vidigal T.H.D.A."/>
            <person name="Brescovit A.D."/>
            <person name="Santos A.J."/>
        </authorList>
    </citation>
    <scope>NUCLEOTIDE SEQUENCE</scope>
    <source>
        <tissue evidence="1">Shoot tissue taken approximately 20 cm above the soil surface</tissue>
    </source>
</reference>
<proteinExistence type="predicted"/>
<organism evidence="1">
    <name type="scientific">Arundo donax</name>
    <name type="common">Giant reed</name>
    <name type="synonym">Donax arundinaceus</name>
    <dbReference type="NCBI Taxonomy" id="35708"/>
    <lineage>
        <taxon>Eukaryota</taxon>
        <taxon>Viridiplantae</taxon>
        <taxon>Streptophyta</taxon>
        <taxon>Embryophyta</taxon>
        <taxon>Tracheophyta</taxon>
        <taxon>Spermatophyta</taxon>
        <taxon>Magnoliopsida</taxon>
        <taxon>Liliopsida</taxon>
        <taxon>Poales</taxon>
        <taxon>Poaceae</taxon>
        <taxon>PACMAD clade</taxon>
        <taxon>Arundinoideae</taxon>
        <taxon>Arundineae</taxon>
        <taxon>Arundo</taxon>
    </lineage>
</organism>
<name>A0A0A9GKH5_ARUDO</name>